<dbReference type="KEGG" id="fcy:FRACYDRAFT_178694"/>
<dbReference type="SMART" id="SM00554">
    <property type="entry name" value="FAS1"/>
    <property type="match status" value="1"/>
</dbReference>
<evidence type="ECO:0000259" key="1">
    <source>
        <dbReference type="PROSITE" id="PS50213"/>
    </source>
</evidence>
<accession>A0A1E7FW41</accession>
<dbReference type="GO" id="GO:0005615">
    <property type="term" value="C:extracellular space"/>
    <property type="evidence" value="ECO:0007669"/>
    <property type="project" value="TreeGrafter"/>
</dbReference>
<dbReference type="Gene3D" id="2.30.180.10">
    <property type="entry name" value="FAS1 domain"/>
    <property type="match status" value="2"/>
</dbReference>
<dbReference type="SUPFAM" id="SSF82153">
    <property type="entry name" value="FAS1 domain"/>
    <property type="match status" value="1"/>
</dbReference>
<dbReference type="InParanoid" id="A0A1E7FW41"/>
<protein>
    <submittedName>
        <fullName evidence="2">Fasciclin-domain-containing protein</fullName>
    </submittedName>
</protein>
<feature type="non-terminal residue" evidence="2">
    <location>
        <position position="179"/>
    </location>
</feature>
<organism evidence="2 3">
    <name type="scientific">Fragilariopsis cylindrus CCMP1102</name>
    <dbReference type="NCBI Taxonomy" id="635003"/>
    <lineage>
        <taxon>Eukaryota</taxon>
        <taxon>Sar</taxon>
        <taxon>Stramenopiles</taxon>
        <taxon>Ochrophyta</taxon>
        <taxon>Bacillariophyta</taxon>
        <taxon>Bacillariophyceae</taxon>
        <taxon>Bacillariophycidae</taxon>
        <taxon>Bacillariales</taxon>
        <taxon>Bacillariaceae</taxon>
        <taxon>Fragilariopsis</taxon>
    </lineage>
</organism>
<dbReference type="FunFam" id="2.30.180.10:FF:000032">
    <property type="entry name" value="Fasciclin domain-containing protein, putative"/>
    <property type="match status" value="1"/>
</dbReference>
<evidence type="ECO:0000313" key="3">
    <source>
        <dbReference type="Proteomes" id="UP000095751"/>
    </source>
</evidence>
<dbReference type="InterPro" id="IPR050904">
    <property type="entry name" value="Adhesion/Biosynth-related"/>
</dbReference>
<keyword evidence="3" id="KW-1185">Reference proteome</keyword>
<gene>
    <name evidence="2" type="ORF">FRACYDRAFT_178694</name>
</gene>
<dbReference type="PANTHER" id="PTHR10900:SF77">
    <property type="entry name" value="FI19380P1"/>
    <property type="match status" value="1"/>
</dbReference>
<dbReference type="OrthoDB" id="286301at2759"/>
<dbReference type="EMBL" id="KV784353">
    <property type="protein sequence ID" value="OEU22334.1"/>
    <property type="molecule type" value="Genomic_DNA"/>
</dbReference>
<proteinExistence type="predicted"/>
<dbReference type="PROSITE" id="PS50213">
    <property type="entry name" value="FAS1"/>
    <property type="match status" value="2"/>
</dbReference>
<feature type="domain" description="FAS1" evidence="1">
    <location>
        <begin position="1"/>
        <end position="21"/>
    </location>
</feature>
<feature type="domain" description="FAS1" evidence="1">
    <location>
        <begin position="44"/>
        <end position="175"/>
    </location>
</feature>
<dbReference type="Pfam" id="PF02469">
    <property type="entry name" value="Fasciclin"/>
    <property type="match status" value="1"/>
</dbReference>
<dbReference type="InterPro" id="IPR036378">
    <property type="entry name" value="FAS1_dom_sf"/>
</dbReference>
<dbReference type="InterPro" id="IPR000782">
    <property type="entry name" value="FAS1_domain"/>
</dbReference>
<dbReference type="Proteomes" id="UP000095751">
    <property type="component" value="Unassembled WGS sequence"/>
</dbReference>
<evidence type="ECO:0000313" key="2">
    <source>
        <dbReference type="EMBL" id="OEU22334.1"/>
    </source>
</evidence>
<dbReference type="AlphaFoldDB" id="A0A1E7FW41"/>
<dbReference type="PANTHER" id="PTHR10900">
    <property type="entry name" value="PERIOSTIN-RELATED"/>
    <property type="match status" value="1"/>
</dbReference>
<name>A0A1E7FW41_9STRA</name>
<sequence>MITGTDIDASNGVIHTIDNFLFPQATEPTEDEDEDEVEDPSETPGTIVDVASADEDLSILVDAVVYAGLAETLSSAGPFTVFAPTNDVWTEGLINPDDITVLDADVLKQVLLYHTVAGIYTAADITDGLTLTTVQGETIEFSIDDDAVMINGNVMITGTDIDASNGVIHTIDNFLFPQA</sequence>
<reference evidence="2 3" key="1">
    <citation type="submission" date="2016-09" db="EMBL/GenBank/DDBJ databases">
        <title>Extensive genetic diversity and differential bi-allelic expression allows diatom success in the polar Southern Ocean.</title>
        <authorList>
            <consortium name="DOE Joint Genome Institute"/>
            <person name="Mock T."/>
            <person name="Otillar R.P."/>
            <person name="Strauss J."/>
            <person name="Dupont C."/>
            <person name="Frickenhaus S."/>
            <person name="Maumus F."/>
            <person name="Mcmullan M."/>
            <person name="Sanges R."/>
            <person name="Schmutz J."/>
            <person name="Toseland A."/>
            <person name="Valas R."/>
            <person name="Veluchamy A."/>
            <person name="Ward B.J."/>
            <person name="Allen A."/>
            <person name="Barry K."/>
            <person name="Falciatore A."/>
            <person name="Ferrante M."/>
            <person name="Fortunato A.E."/>
            <person name="Gloeckner G."/>
            <person name="Gruber A."/>
            <person name="Hipkin R."/>
            <person name="Janech M."/>
            <person name="Kroth P."/>
            <person name="Leese F."/>
            <person name="Lindquist E."/>
            <person name="Lyon B.R."/>
            <person name="Martin J."/>
            <person name="Mayer C."/>
            <person name="Parker M."/>
            <person name="Quesneville H."/>
            <person name="Raymond J."/>
            <person name="Uhlig C."/>
            <person name="Valentin K.U."/>
            <person name="Worden A.Z."/>
            <person name="Armbrust E.V."/>
            <person name="Bowler C."/>
            <person name="Green B."/>
            <person name="Moulton V."/>
            <person name="Van Oosterhout C."/>
            <person name="Grigoriev I."/>
        </authorList>
    </citation>
    <scope>NUCLEOTIDE SEQUENCE [LARGE SCALE GENOMIC DNA]</scope>
    <source>
        <strain evidence="2 3">CCMP1102</strain>
    </source>
</reference>